<dbReference type="AlphaFoldDB" id="A0A0C1QCV4"/>
<evidence type="ECO:0000313" key="2">
    <source>
        <dbReference type="EMBL" id="KID57260.1"/>
    </source>
</evidence>
<dbReference type="OrthoDB" id="104801at2"/>
<accession>A0A0C1QCV4</accession>
<feature type="signal peptide" evidence="1">
    <location>
        <begin position="1"/>
        <end position="22"/>
    </location>
</feature>
<comment type="caution">
    <text evidence="2">The sequence shown here is derived from an EMBL/GenBank/DDBJ whole genome shotgun (WGS) entry which is preliminary data.</text>
</comment>
<keyword evidence="1" id="KW-0732">Signal</keyword>
<dbReference type="EMBL" id="JWIC01000005">
    <property type="protein sequence ID" value="KID57260.1"/>
    <property type="molecule type" value="Genomic_DNA"/>
</dbReference>
<dbReference type="SUPFAM" id="SSF111364">
    <property type="entry name" value="Tsx-like channel"/>
    <property type="match status" value="1"/>
</dbReference>
<protein>
    <submittedName>
        <fullName evidence="2">Nucleoside-binding outer membrane protein</fullName>
    </submittedName>
</protein>
<feature type="chain" id="PRO_5002137169" evidence="1">
    <location>
        <begin position="23"/>
        <end position="261"/>
    </location>
</feature>
<dbReference type="Gene3D" id="2.40.230.20">
    <property type="entry name" value="Nucleoside-specific channel-forming protein, Tsx-like"/>
    <property type="match status" value="1"/>
</dbReference>
<sequence>MNKKLSLTLSTALTCIASSAYAADWSNTQLHINHGDFKNPFSQNEANTTVYSLQHSSGYQYGDNFFFIDYLVDDLDDNYQDRDFYGEWYSTFSLSKTAGLEFQNGVIKDIGLVAGFNMAGDSKVMKYLPGVKVSWNAEGFSFLSTLFTAYIDDNEGVAKGGAPAESSSWMIDIAWGYPFNIGNQKFEVTGHVEYIAQRENELGVDVKGWLLAQPIVRWDLGHALEMSEGQLYLGLEWQYWRNKLGTDTNESVPQMHVAWTF</sequence>
<dbReference type="PROSITE" id="PS00213">
    <property type="entry name" value="LIPOCALIN"/>
    <property type="match status" value="1"/>
</dbReference>
<organism evidence="2 3">
    <name type="scientific">Pseudoalteromonas luteoviolacea</name>
    <dbReference type="NCBI Taxonomy" id="43657"/>
    <lineage>
        <taxon>Bacteria</taxon>
        <taxon>Pseudomonadati</taxon>
        <taxon>Pseudomonadota</taxon>
        <taxon>Gammaproteobacteria</taxon>
        <taxon>Alteromonadales</taxon>
        <taxon>Pseudoalteromonadaceae</taxon>
        <taxon>Pseudoalteromonas</taxon>
    </lineage>
</organism>
<evidence type="ECO:0000256" key="1">
    <source>
        <dbReference type="SAM" id="SignalP"/>
    </source>
</evidence>
<dbReference type="RefSeq" id="WP_039609033.1">
    <property type="nucleotide sequence ID" value="NZ_JWIC01000005.1"/>
</dbReference>
<dbReference type="InterPro" id="IPR022272">
    <property type="entry name" value="Lipocalin_CS"/>
</dbReference>
<name>A0A0C1QCV4_9GAMM</name>
<proteinExistence type="predicted"/>
<gene>
    <name evidence="2" type="ORF">JF50_08500</name>
</gene>
<evidence type="ECO:0000313" key="3">
    <source>
        <dbReference type="Proteomes" id="UP000031327"/>
    </source>
</evidence>
<dbReference type="Proteomes" id="UP000031327">
    <property type="component" value="Unassembled WGS sequence"/>
</dbReference>
<dbReference type="InterPro" id="IPR036777">
    <property type="entry name" value="Channel_Tsx-like_sf"/>
</dbReference>
<reference evidence="2 3" key="1">
    <citation type="submission" date="2014-12" db="EMBL/GenBank/DDBJ databases">
        <title>Draft Genome Sequence of Pseudoalteromonas luteoviolacea HI1.</title>
        <authorList>
            <person name="Asahina A.Y."/>
            <person name="Hadfield M.G."/>
        </authorList>
    </citation>
    <scope>NUCLEOTIDE SEQUENCE [LARGE SCALE GENOMIC DNA]</scope>
    <source>
        <strain evidence="2 3">HI1</strain>
    </source>
</reference>
<dbReference type="GO" id="GO:0009279">
    <property type="term" value="C:cell outer membrane"/>
    <property type="evidence" value="ECO:0007669"/>
    <property type="project" value="InterPro"/>
</dbReference>